<feature type="chain" id="PRO_5032346008" evidence="2">
    <location>
        <begin position="21"/>
        <end position="963"/>
    </location>
</feature>
<feature type="compositionally biased region" description="Acidic residues" evidence="1">
    <location>
        <begin position="591"/>
        <end position="601"/>
    </location>
</feature>
<feature type="compositionally biased region" description="Acidic residues" evidence="1">
    <location>
        <begin position="659"/>
        <end position="675"/>
    </location>
</feature>
<feature type="compositionally biased region" description="Basic and acidic residues" evidence="1">
    <location>
        <begin position="864"/>
        <end position="879"/>
    </location>
</feature>
<evidence type="ECO:0000256" key="1">
    <source>
        <dbReference type="SAM" id="MobiDB-lite"/>
    </source>
</evidence>
<feature type="compositionally biased region" description="Polar residues" evidence="1">
    <location>
        <begin position="569"/>
        <end position="578"/>
    </location>
</feature>
<dbReference type="EMBL" id="CAJNDS010002835">
    <property type="protein sequence ID" value="CAE7613771.1"/>
    <property type="molecule type" value="Genomic_DNA"/>
</dbReference>
<feature type="region of interest" description="Disordered" evidence="1">
    <location>
        <begin position="566"/>
        <end position="680"/>
    </location>
</feature>
<feature type="compositionally biased region" description="Basic and acidic residues" evidence="1">
    <location>
        <begin position="834"/>
        <end position="849"/>
    </location>
</feature>
<evidence type="ECO:0000256" key="2">
    <source>
        <dbReference type="SAM" id="SignalP"/>
    </source>
</evidence>
<feature type="compositionally biased region" description="Basic and acidic residues" evidence="1">
    <location>
        <begin position="924"/>
        <end position="963"/>
    </location>
</feature>
<name>A0A812V7B3_9DINO</name>
<feature type="signal peptide" evidence="2">
    <location>
        <begin position="1"/>
        <end position="20"/>
    </location>
</feature>
<keyword evidence="4" id="KW-1185">Reference proteome</keyword>
<reference evidence="3" key="1">
    <citation type="submission" date="2021-02" db="EMBL/GenBank/DDBJ databases">
        <authorList>
            <person name="Dougan E. K."/>
            <person name="Rhodes N."/>
            <person name="Thang M."/>
            <person name="Chan C."/>
        </authorList>
    </citation>
    <scope>NUCLEOTIDE SEQUENCE</scope>
</reference>
<dbReference type="Proteomes" id="UP000604046">
    <property type="component" value="Unassembled WGS sequence"/>
</dbReference>
<feature type="compositionally biased region" description="Basic and acidic residues" evidence="1">
    <location>
        <begin position="786"/>
        <end position="819"/>
    </location>
</feature>
<organism evidence="3 4">
    <name type="scientific">Symbiodinium natans</name>
    <dbReference type="NCBI Taxonomy" id="878477"/>
    <lineage>
        <taxon>Eukaryota</taxon>
        <taxon>Sar</taxon>
        <taxon>Alveolata</taxon>
        <taxon>Dinophyceae</taxon>
        <taxon>Suessiales</taxon>
        <taxon>Symbiodiniaceae</taxon>
        <taxon>Symbiodinium</taxon>
    </lineage>
</organism>
<feature type="compositionally biased region" description="Acidic residues" evidence="1">
    <location>
        <begin position="769"/>
        <end position="785"/>
    </location>
</feature>
<accession>A0A812V7B3</accession>
<feature type="compositionally biased region" description="Basic and acidic residues" evidence="1">
    <location>
        <begin position="894"/>
        <end position="909"/>
    </location>
</feature>
<dbReference type="AlphaFoldDB" id="A0A812V7B3"/>
<evidence type="ECO:0000313" key="4">
    <source>
        <dbReference type="Proteomes" id="UP000604046"/>
    </source>
</evidence>
<evidence type="ECO:0000313" key="3">
    <source>
        <dbReference type="EMBL" id="CAE7613771.1"/>
    </source>
</evidence>
<feature type="compositionally biased region" description="Basic and acidic residues" evidence="1">
    <location>
        <begin position="602"/>
        <end position="623"/>
    </location>
</feature>
<comment type="caution">
    <text evidence="3">The sequence shown here is derived from an EMBL/GenBank/DDBJ whole genome shotgun (WGS) entry which is preliminary data.</text>
</comment>
<sequence>MAAKALGLVLLGTWAIAAQGQCDCSPCQDYPEDDFSHPCFDDCVVTGDPHVEKSWRPGYEDGFDFQPQGIWRLAKTDTCGGTVEVQAFFCHYFFSRMSSAIAYAISINGGDKYIIKKVGEEFQVGSPNVQTMNYSFDVTKDPVAGKLLVSNDKCVRIKMNTVNLYGGTRTRFLEDPYLNNIFMHVWGCATKKEEGGGICGAPNLEPKLSKEWIDPESDENLFKTPEQPGLWKDLCEFCQDKGEAITPPGCPAPQGAGGGSEPGCEFLRPYGSKRDTECAIQPNPTGDPEIEANNARIRELQGESRENCASCRRYVTHASPSAGSWGQVAFALLNNGPKFPGRSCRDWCQDRGAECVAVRDDVGGGRFPSSENTCSLTDADDPKNFVSGTNTPKTCDTVSRDTHCVCKKPDNPAPGEPVERTCAEARDAAGFPFSYLDSADLCRREAMWLQRVIYPPNTAQATHEQRLLLYCVQDVCATDPEDRAEVARSYGDRDPNLNNKPIICNGPLLCNVICSTQLIQDWGDCVNRCEGHRSMLLPVVSRYCKKGLCPTLLEEVETVGLLQRRSNHSHSTLVTSSRRYSDGRRRLYKDDDNDGKDDDSDDGSRRRKDDNDDGSRRRRKDDDGKDDSDDGSRRRRKYDDDGKDDDSDDGSRRRRKDDDDNGDNGDDDDGDDDDYSPPAEECLDKATTCSKLCYALKLEGDELKWCKHRCTAKFGSQLKPGLDHYCKECKHFCEDPPATTTTTTTTTTEITECPFSTTTKAYFTTTPRDDDDIKDDDVKDDDVDDDSRRRRKDDGDDGSRRRRKDDGDDGSRRRRKDDDGKDDDGDDGSRRRRKDDGDDGSRRRRKDDDGKDDDGDDGSRRRRKDDGDDGSRRRRKDDDGKDDDGDDGSRRRRKDDGDDGSRRRRKDDDGKDDDGYDGSRRRRKDDGDDGSRRRRKDDDGYDGRRRKDDGYDGSRRRRKDGDD</sequence>
<feature type="region of interest" description="Disordered" evidence="1">
    <location>
        <begin position="764"/>
        <end position="963"/>
    </location>
</feature>
<keyword evidence="2" id="KW-0732">Signal</keyword>
<feature type="compositionally biased region" description="Basic and acidic residues" evidence="1">
    <location>
        <begin position="579"/>
        <end position="590"/>
    </location>
</feature>
<gene>
    <name evidence="3" type="primary">hmu</name>
    <name evidence="3" type="ORF">SNAT2548_LOCUS34899</name>
</gene>
<protein>
    <submittedName>
        <fullName evidence="3">Hmu protein</fullName>
    </submittedName>
</protein>
<proteinExistence type="predicted"/>